<comment type="caution">
    <text evidence="1">The sequence shown here is derived from an EMBL/GenBank/DDBJ whole genome shotgun (WGS) entry which is preliminary data.</text>
</comment>
<dbReference type="AlphaFoldDB" id="X1Q7U6"/>
<protein>
    <submittedName>
        <fullName evidence="1">Uncharacterized protein</fullName>
    </submittedName>
</protein>
<name>X1Q7U6_9ZZZZ</name>
<sequence length="33" mass="3637">GDLGKLDNIKLQCPPYGNEIAIQKFLYDNVSGL</sequence>
<accession>X1Q7U6</accession>
<feature type="non-terminal residue" evidence="1">
    <location>
        <position position="1"/>
    </location>
</feature>
<evidence type="ECO:0000313" key="1">
    <source>
        <dbReference type="EMBL" id="GAI64308.1"/>
    </source>
</evidence>
<dbReference type="EMBL" id="BARV01046255">
    <property type="protein sequence ID" value="GAI64308.1"/>
    <property type="molecule type" value="Genomic_DNA"/>
</dbReference>
<feature type="non-terminal residue" evidence="1">
    <location>
        <position position="33"/>
    </location>
</feature>
<gene>
    <name evidence="1" type="ORF">S06H3_67124</name>
</gene>
<proteinExistence type="predicted"/>
<organism evidence="1">
    <name type="scientific">marine sediment metagenome</name>
    <dbReference type="NCBI Taxonomy" id="412755"/>
    <lineage>
        <taxon>unclassified sequences</taxon>
        <taxon>metagenomes</taxon>
        <taxon>ecological metagenomes</taxon>
    </lineage>
</organism>
<reference evidence="1" key="1">
    <citation type="journal article" date="2014" name="Front. Microbiol.">
        <title>High frequency of phylogenetically diverse reductive dehalogenase-homologous genes in deep subseafloor sedimentary metagenomes.</title>
        <authorList>
            <person name="Kawai M."/>
            <person name="Futagami T."/>
            <person name="Toyoda A."/>
            <person name="Takaki Y."/>
            <person name="Nishi S."/>
            <person name="Hori S."/>
            <person name="Arai W."/>
            <person name="Tsubouchi T."/>
            <person name="Morono Y."/>
            <person name="Uchiyama I."/>
            <person name="Ito T."/>
            <person name="Fujiyama A."/>
            <person name="Inagaki F."/>
            <person name="Takami H."/>
        </authorList>
    </citation>
    <scope>NUCLEOTIDE SEQUENCE</scope>
    <source>
        <strain evidence="1">Expedition CK06-06</strain>
    </source>
</reference>